<gene>
    <name evidence="2" type="ORF">JOF56_007691</name>
</gene>
<proteinExistence type="inferred from homology"/>
<dbReference type="InterPro" id="IPR027417">
    <property type="entry name" value="P-loop_NTPase"/>
</dbReference>
<dbReference type="EMBL" id="JAGINW010000001">
    <property type="protein sequence ID" value="MBP2327306.1"/>
    <property type="molecule type" value="Genomic_DNA"/>
</dbReference>
<dbReference type="RefSeq" id="WP_209644276.1">
    <property type="nucleotide sequence ID" value="NZ_JAGINW010000001.1"/>
</dbReference>
<evidence type="ECO:0000313" key="3">
    <source>
        <dbReference type="Proteomes" id="UP001519332"/>
    </source>
</evidence>
<protein>
    <recommendedName>
        <fullName evidence="4">Sulfotransferase family protein</fullName>
    </recommendedName>
</protein>
<reference evidence="2 3" key="1">
    <citation type="submission" date="2021-03" db="EMBL/GenBank/DDBJ databases">
        <title>Sequencing the genomes of 1000 actinobacteria strains.</title>
        <authorList>
            <person name="Klenk H.-P."/>
        </authorList>
    </citation>
    <scope>NUCLEOTIDE SEQUENCE [LARGE SCALE GENOMIC DNA]</scope>
    <source>
        <strain evidence="2 3">DSM 46670</strain>
    </source>
</reference>
<accession>A0ABS4TSC1</accession>
<dbReference type="PANTHER" id="PTHR42743">
    <property type="entry name" value="AMINO-ACID AMINOTRANSFERASE"/>
    <property type="match status" value="1"/>
</dbReference>
<dbReference type="PANTHER" id="PTHR42743:SF11">
    <property type="entry name" value="AMINODEOXYCHORISMATE LYASE"/>
    <property type="match status" value="1"/>
</dbReference>
<dbReference type="Proteomes" id="UP001519332">
    <property type="component" value="Unassembled WGS sequence"/>
</dbReference>
<sequence length="261" mass="29432">MASPILLGDELTKSVRAQFDPVLVVLSPPRSGSTALARAFWPHPAFRWYVHEPYDLFYHQDAGSRTVLDALRGPVEVGRSGANGLVVKEMTFQAGRYAGELAAAATLPVAVALRDPRLAIESRMRQRQRAGRRPSFPHRESGWADLVAILEQLRANETRYVIVDTTRLRAEPEPTLMTLCELLGLPYTADMLTWRDAEDVQLGQLADEQSHWYDRVLRSCGLQPPTEKVPDVEDFPPPMRTHVEECLEVYHDLRDDPEVLP</sequence>
<name>A0ABS4TSC1_9PSEU</name>
<dbReference type="InterPro" id="IPR050571">
    <property type="entry name" value="Class-IV_PLP-Dep_Aminotrnsfr"/>
</dbReference>
<keyword evidence="3" id="KW-1185">Reference proteome</keyword>
<dbReference type="SUPFAM" id="SSF52540">
    <property type="entry name" value="P-loop containing nucleoside triphosphate hydrolases"/>
    <property type="match status" value="1"/>
</dbReference>
<evidence type="ECO:0000256" key="1">
    <source>
        <dbReference type="ARBA" id="ARBA00009320"/>
    </source>
</evidence>
<comment type="similarity">
    <text evidence="1">Belongs to the class-IV pyridoxal-phosphate-dependent aminotransferase family.</text>
</comment>
<dbReference type="Pfam" id="PF19798">
    <property type="entry name" value="Sulfotransfer_5"/>
    <property type="match status" value="1"/>
</dbReference>
<dbReference type="Gene3D" id="3.40.50.300">
    <property type="entry name" value="P-loop containing nucleotide triphosphate hydrolases"/>
    <property type="match status" value="1"/>
</dbReference>
<comment type="caution">
    <text evidence="2">The sequence shown here is derived from an EMBL/GenBank/DDBJ whole genome shotgun (WGS) entry which is preliminary data.</text>
</comment>
<evidence type="ECO:0008006" key="4">
    <source>
        <dbReference type="Google" id="ProtNLM"/>
    </source>
</evidence>
<evidence type="ECO:0000313" key="2">
    <source>
        <dbReference type="EMBL" id="MBP2327306.1"/>
    </source>
</evidence>
<organism evidence="2 3">
    <name type="scientific">Kibdelosporangium banguiense</name>
    <dbReference type="NCBI Taxonomy" id="1365924"/>
    <lineage>
        <taxon>Bacteria</taxon>
        <taxon>Bacillati</taxon>
        <taxon>Actinomycetota</taxon>
        <taxon>Actinomycetes</taxon>
        <taxon>Pseudonocardiales</taxon>
        <taxon>Pseudonocardiaceae</taxon>
        <taxon>Kibdelosporangium</taxon>
    </lineage>
</organism>